<dbReference type="AlphaFoldDB" id="A0A6I8TXG0"/>
<evidence type="ECO:0000313" key="1">
    <source>
        <dbReference type="EnsemblMetazoa" id="AAEL019884-PA"/>
    </source>
</evidence>
<organism evidence="1 2">
    <name type="scientific">Aedes aegypti</name>
    <name type="common">Yellowfever mosquito</name>
    <name type="synonym">Culex aegypti</name>
    <dbReference type="NCBI Taxonomy" id="7159"/>
    <lineage>
        <taxon>Eukaryota</taxon>
        <taxon>Metazoa</taxon>
        <taxon>Ecdysozoa</taxon>
        <taxon>Arthropoda</taxon>
        <taxon>Hexapoda</taxon>
        <taxon>Insecta</taxon>
        <taxon>Pterygota</taxon>
        <taxon>Neoptera</taxon>
        <taxon>Endopterygota</taxon>
        <taxon>Diptera</taxon>
        <taxon>Nematocera</taxon>
        <taxon>Culicoidea</taxon>
        <taxon>Culicidae</taxon>
        <taxon>Culicinae</taxon>
        <taxon>Aedini</taxon>
        <taxon>Aedes</taxon>
        <taxon>Stegomyia</taxon>
    </lineage>
</organism>
<reference evidence="1" key="2">
    <citation type="submission" date="2020-05" db="UniProtKB">
        <authorList>
            <consortium name="EnsemblMetazoa"/>
        </authorList>
    </citation>
    <scope>IDENTIFICATION</scope>
    <source>
        <strain evidence="1">LVP_AGWG</strain>
    </source>
</reference>
<dbReference type="EnsemblMetazoa" id="AAEL019884-RA">
    <property type="protein sequence ID" value="AAEL019884-PA"/>
    <property type="gene ID" value="AAEL019884"/>
</dbReference>
<accession>A0A6I8TXG0</accession>
<name>A0A6I8TXG0_AEDAE</name>
<keyword evidence="2" id="KW-1185">Reference proteome</keyword>
<reference evidence="1 2" key="1">
    <citation type="submission" date="2017-06" db="EMBL/GenBank/DDBJ databases">
        <title>Aedes aegypti genome working group (AGWG) sequencing and assembly.</title>
        <authorList>
            <consortium name="Aedes aegypti Genome Working Group (AGWG)"/>
            <person name="Matthews B.J."/>
        </authorList>
    </citation>
    <scope>NUCLEOTIDE SEQUENCE [LARGE SCALE GENOMIC DNA]</scope>
    <source>
        <strain evidence="1 2">LVP_AGWG</strain>
    </source>
</reference>
<dbReference type="InParanoid" id="A0A6I8TXG0"/>
<protein>
    <submittedName>
        <fullName evidence="1">Uncharacterized protein</fullName>
    </submittedName>
</protein>
<sequence>MAPAKREVIQNNRKFCTLCRFTSWRKATLILDNRGGGTDAPFKLVGLSCCSLCEKPNDINSKLDYRVSKRVISDVLGIYREEISKMKDDSRRLQERNDKVDQSKNEAHGYIRDSVVDLLMECLKDLVLDKLENHRC</sequence>
<proteinExistence type="predicted"/>
<gene>
    <name evidence="1" type="primary">110675577</name>
</gene>
<dbReference type="OrthoDB" id="10463823at2759"/>
<evidence type="ECO:0000313" key="2">
    <source>
        <dbReference type="Proteomes" id="UP000008820"/>
    </source>
</evidence>
<dbReference type="Proteomes" id="UP000008820">
    <property type="component" value="Chromosome 2"/>
</dbReference>